<gene>
    <name evidence="2" type="ORF">IAA93_06595</name>
</gene>
<name>A0A9D2UJ31_9BACT</name>
<accession>A0A9D2UJ31</accession>
<evidence type="ECO:0000256" key="1">
    <source>
        <dbReference type="SAM" id="Phobius"/>
    </source>
</evidence>
<sequence>MAKEDYLLKRFGRENPYNVPEGYFDNFTGQMMDRLPERTFDDLPARRVTLWDKVKPIVYLAAMFAGIALMFAVADDIMRGGKTDAPATNVAANSESMTVPAGDSDIDMAADYCNYVLNETEMDDYSMYLYMEDIVE</sequence>
<keyword evidence="1" id="KW-0812">Transmembrane</keyword>
<feature type="transmembrane region" description="Helical" evidence="1">
    <location>
        <begin position="57"/>
        <end position="74"/>
    </location>
</feature>
<reference evidence="2" key="1">
    <citation type="journal article" date="2021" name="PeerJ">
        <title>Extensive microbial diversity within the chicken gut microbiome revealed by metagenomics and culture.</title>
        <authorList>
            <person name="Gilroy R."/>
            <person name="Ravi A."/>
            <person name="Getino M."/>
            <person name="Pursley I."/>
            <person name="Horton D.L."/>
            <person name="Alikhan N.F."/>
            <person name="Baker D."/>
            <person name="Gharbi K."/>
            <person name="Hall N."/>
            <person name="Watson M."/>
            <person name="Adriaenssens E.M."/>
            <person name="Foster-Nyarko E."/>
            <person name="Jarju S."/>
            <person name="Secka A."/>
            <person name="Antonio M."/>
            <person name="Oren A."/>
            <person name="Chaudhuri R.R."/>
            <person name="La Ragione R."/>
            <person name="Hildebrand F."/>
            <person name="Pallen M.J."/>
        </authorList>
    </citation>
    <scope>NUCLEOTIDE SEQUENCE</scope>
    <source>
        <strain evidence="2">MalCec1-1739</strain>
    </source>
</reference>
<dbReference type="AlphaFoldDB" id="A0A9D2UJ31"/>
<comment type="caution">
    <text evidence="2">The sequence shown here is derived from an EMBL/GenBank/DDBJ whole genome shotgun (WGS) entry which is preliminary data.</text>
</comment>
<organism evidence="2 3">
    <name type="scientific">Candidatus Avibacteroides avistercoris</name>
    <dbReference type="NCBI Taxonomy" id="2840690"/>
    <lineage>
        <taxon>Bacteria</taxon>
        <taxon>Pseudomonadati</taxon>
        <taxon>Bacteroidota</taxon>
        <taxon>Bacteroidia</taxon>
        <taxon>Bacteroidales</taxon>
        <taxon>Bacteroidaceae</taxon>
        <taxon>Bacteroidaceae incertae sedis</taxon>
        <taxon>Candidatus Avibacteroides</taxon>
    </lineage>
</organism>
<proteinExistence type="predicted"/>
<keyword evidence="1" id="KW-0472">Membrane</keyword>
<reference evidence="2" key="2">
    <citation type="submission" date="2021-04" db="EMBL/GenBank/DDBJ databases">
        <authorList>
            <person name="Gilroy R."/>
        </authorList>
    </citation>
    <scope>NUCLEOTIDE SEQUENCE</scope>
    <source>
        <strain evidence="2">MalCec1-1739</strain>
    </source>
</reference>
<protein>
    <submittedName>
        <fullName evidence="2">Uncharacterized protein</fullName>
    </submittedName>
</protein>
<evidence type="ECO:0000313" key="2">
    <source>
        <dbReference type="EMBL" id="HJD53374.1"/>
    </source>
</evidence>
<dbReference type="Proteomes" id="UP000787625">
    <property type="component" value="Unassembled WGS sequence"/>
</dbReference>
<evidence type="ECO:0000313" key="3">
    <source>
        <dbReference type="Proteomes" id="UP000787625"/>
    </source>
</evidence>
<keyword evidence="1" id="KW-1133">Transmembrane helix</keyword>
<dbReference type="EMBL" id="DWUP01000152">
    <property type="protein sequence ID" value="HJD53374.1"/>
    <property type="molecule type" value="Genomic_DNA"/>
</dbReference>